<feature type="coiled-coil region" evidence="1">
    <location>
        <begin position="2"/>
        <end position="29"/>
    </location>
</feature>
<organism evidence="3 4">
    <name type="scientific">Mesobacillus jeotgali</name>
    <dbReference type="NCBI Taxonomy" id="129985"/>
    <lineage>
        <taxon>Bacteria</taxon>
        <taxon>Bacillati</taxon>
        <taxon>Bacillota</taxon>
        <taxon>Bacilli</taxon>
        <taxon>Bacillales</taxon>
        <taxon>Bacillaceae</taxon>
        <taxon>Mesobacillus</taxon>
    </lineage>
</organism>
<dbReference type="Pfam" id="PF17261">
    <property type="entry name" value="DUF5327"/>
    <property type="match status" value="1"/>
</dbReference>
<dbReference type="InterPro" id="IPR035218">
    <property type="entry name" value="DUF5327"/>
</dbReference>
<keyword evidence="4" id="KW-1185">Reference proteome</keyword>
<sequence>MNISMQKLLLKMEEELKRAKAAESEAVQRERIHSIKTLCELVLDEPPEHSRGFTAPAKQAVQQYVQPQPSIPQQQITVNQPSPMIPQPKKLNMEDDANGDSLFDF</sequence>
<reference evidence="3 4" key="1">
    <citation type="submission" date="2023-09" db="EMBL/GenBank/DDBJ databases">
        <title>Microbial mechanism of fulvic acid promoting antimony reduction mineralization in rice fields.</title>
        <authorList>
            <person name="Chen G."/>
            <person name="Lan J."/>
        </authorList>
    </citation>
    <scope>NUCLEOTIDE SEQUENCE [LARGE SCALE GENOMIC DNA]</scope>
    <source>
        <strain evidence="3 4">PS1</strain>
    </source>
</reference>
<evidence type="ECO:0000313" key="3">
    <source>
        <dbReference type="EMBL" id="WNF22870.1"/>
    </source>
</evidence>
<evidence type="ECO:0000313" key="4">
    <source>
        <dbReference type="Proteomes" id="UP001303324"/>
    </source>
</evidence>
<protein>
    <submittedName>
        <fullName evidence="3">YwdI family protein</fullName>
    </submittedName>
</protein>
<feature type="region of interest" description="Disordered" evidence="2">
    <location>
        <begin position="68"/>
        <end position="105"/>
    </location>
</feature>
<evidence type="ECO:0000256" key="2">
    <source>
        <dbReference type="SAM" id="MobiDB-lite"/>
    </source>
</evidence>
<dbReference type="Proteomes" id="UP001303324">
    <property type="component" value="Chromosome"/>
</dbReference>
<dbReference type="RefSeq" id="WP_311072972.1">
    <property type="nucleotide sequence ID" value="NZ_CP134494.1"/>
</dbReference>
<proteinExistence type="predicted"/>
<dbReference type="EMBL" id="CP134494">
    <property type="protein sequence ID" value="WNF22870.1"/>
    <property type="molecule type" value="Genomic_DNA"/>
</dbReference>
<gene>
    <name evidence="3" type="ORF">RH061_22425</name>
</gene>
<keyword evidence="1" id="KW-0175">Coiled coil</keyword>
<accession>A0ABY9VJS1</accession>
<name>A0ABY9VJS1_9BACI</name>
<evidence type="ECO:0000256" key="1">
    <source>
        <dbReference type="SAM" id="Coils"/>
    </source>
</evidence>